<protein>
    <submittedName>
        <fullName evidence="3">Ogfod1 protein</fullName>
    </submittedName>
</protein>
<accession>A0A812IZ89</accession>
<feature type="region of interest" description="Disordered" evidence="1">
    <location>
        <begin position="1"/>
        <end position="25"/>
    </location>
</feature>
<sequence>MKPQMQRPAEEDEIAPTELKDPEMNGDEFWSALRSQKLKALLLERGGLIRVSDFLPKELAEKTFATMQSLQPGEWSESNSSLYDDKGQYGDKSASHWFYRYDGDKLDDTVREIQSIGSGFFPSFQAAKYETSGNLSAHDDSNYFRVPPTDPNRSKENPAGQLLFRKIAVIYYLTKDWRQDYGGALLDLHGETKQLLPRFNSLVAFLVPRVHQVEELAAGCPPRFSIFGWFSDTAPYPNEQGL</sequence>
<keyword evidence="4" id="KW-1185">Reference proteome</keyword>
<dbReference type="PANTHER" id="PTHR12117">
    <property type="entry name" value="HISTONE ACETYLTRANSFERASE COMPLEX"/>
    <property type="match status" value="1"/>
</dbReference>
<dbReference type="Pfam" id="PF13640">
    <property type="entry name" value="2OG-FeII_Oxy_3"/>
    <property type="match status" value="1"/>
</dbReference>
<proteinExistence type="predicted"/>
<dbReference type="OrthoDB" id="430522at2759"/>
<gene>
    <name evidence="3" type="primary">Ogfod1</name>
    <name evidence="3" type="ORF">SNEC2469_LOCUS984</name>
</gene>
<reference evidence="3" key="1">
    <citation type="submission" date="2021-02" db="EMBL/GenBank/DDBJ databases">
        <authorList>
            <person name="Dougan E. K."/>
            <person name="Rhodes N."/>
            <person name="Thang M."/>
            <person name="Chan C."/>
        </authorList>
    </citation>
    <scope>NUCLEOTIDE SEQUENCE</scope>
</reference>
<comment type="caution">
    <text evidence="3">The sequence shown here is derived from an EMBL/GenBank/DDBJ whole genome shotgun (WGS) entry which is preliminary data.</text>
</comment>
<evidence type="ECO:0000259" key="2">
    <source>
        <dbReference type="Pfam" id="PF13640"/>
    </source>
</evidence>
<evidence type="ECO:0000313" key="3">
    <source>
        <dbReference type="EMBL" id="CAE7187899.1"/>
    </source>
</evidence>
<dbReference type="AlphaFoldDB" id="A0A812IZ89"/>
<dbReference type="Gene3D" id="2.60.120.620">
    <property type="entry name" value="q2cbj1_9rhob like domain"/>
    <property type="match status" value="1"/>
</dbReference>
<evidence type="ECO:0000256" key="1">
    <source>
        <dbReference type="SAM" id="MobiDB-lite"/>
    </source>
</evidence>
<evidence type="ECO:0000313" key="4">
    <source>
        <dbReference type="Proteomes" id="UP000601435"/>
    </source>
</evidence>
<dbReference type="EMBL" id="CAJNJA010005309">
    <property type="protein sequence ID" value="CAE7187899.1"/>
    <property type="molecule type" value="Genomic_DNA"/>
</dbReference>
<dbReference type="InterPro" id="IPR051842">
    <property type="entry name" value="uS12_prolyl_hydroxylase"/>
</dbReference>
<dbReference type="InterPro" id="IPR044862">
    <property type="entry name" value="Pro_4_hyd_alph_FE2OG_OXY"/>
</dbReference>
<feature type="domain" description="Prolyl 4-hydroxylase alpha subunit Fe(2+) 2OG dioxygenase" evidence="2">
    <location>
        <begin position="124"/>
        <end position="230"/>
    </location>
</feature>
<name>A0A812IZ89_9DINO</name>
<dbReference type="Proteomes" id="UP000601435">
    <property type="component" value="Unassembled WGS sequence"/>
</dbReference>
<feature type="non-terminal residue" evidence="3">
    <location>
        <position position="1"/>
    </location>
</feature>
<organism evidence="3 4">
    <name type="scientific">Symbiodinium necroappetens</name>
    <dbReference type="NCBI Taxonomy" id="1628268"/>
    <lineage>
        <taxon>Eukaryota</taxon>
        <taxon>Sar</taxon>
        <taxon>Alveolata</taxon>
        <taxon>Dinophyceae</taxon>
        <taxon>Suessiales</taxon>
        <taxon>Symbiodiniaceae</taxon>
        <taxon>Symbiodinium</taxon>
    </lineage>
</organism>
<dbReference type="PANTHER" id="PTHR12117:SF0">
    <property type="entry name" value="PROLYL 3-HYDROXYLASE OGFOD1"/>
    <property type="match status" value="1"/>
</dbReference>